<feature type="binding site" evidence="10">
    <location>
        <begin position="40"/>
        <end position="44"/>
    </location>
    <ligand>
        <name>4-amino-2-methyl-5-(diphosphooxymethyl)pyrimidine</name>
        <dbReference type="ChEBI" id="CHEBI:57841"/>
    </ligand>
</feature>
<evidence type="ECO:0000313" key="14">
    <source>
        <dbReference type="EMBL" id="MBO8444165.1"/>
    </source>
</evidence>
<reference evidence="14" key="2">
    <citation type="journal article" date="2021" name="PeerJ">
        <title>Extensive microbial diversity within the chicken gut microbiome revealed by metagenomics and culture.</title>
        <authorList>
            <person name="Gilroy R."/>
            <person name="Ravi A."/>
            <person name="Getino M."/>
            <person name="Pursley I."/>
            <person name="Horton D.L."/>
            <person name="Alikhan N.F."/>
            <person name="Baker D."/>
            <person name="Gharbi K."/>
            <person name="Hall N."/>
            <person name="Watson M."/>
            <person name="Adriaenssens E.M."/>
            <person name="Foster-Nyarko E."/>
            <person name="Jarju S."/>
            <person name="Secka A."/>
            <person name="Antonio M."/>
            <person name="Oren A."/>
            <person name="Chaudhuri R.R."/>
            <person name="La Ragione R."/>
            <person name="Hildebrand F."/>
            <person name="Pallen M.J."/>
        </authorList>
    </citation>
    <scope>NUCLEOTIDE SEQUENCE</scope>
    <source>
        <strain evidence="14">D5-748</strain>
    </source>
</reference>
<evidence type="ECO:0000256" key="6">
    <source>
        <dbReference type="ARBA" id="ARBA00022977"/>
    </source>
</evidence>
<feature type="binding site" evidence="10">
    <location>
        <begin position="137"/>
        <end position="139"/>
    </location>
    <ligand>
        <name>2-[(2R,5Z)-2-carboxy-4-methylthiazol-5(2H)-ylidene]ethyl phosphate</name>
        <dbReference type="ChEBI" id="CHEBI:62899"/>
    </ligand>
</feature>
<reference evidence="14" key="1">
    <citation type="submission" date="2020-10" db="EMBL/GenBank/DDBJ databases">
        <authorList>
            <person name="Gilroy R."/>
        </authorList>
    </citation>
    <scope>NUCLEOTIDE SEQUENCE</scope>
    <source>
        <strain evidence="14">D5-748</strain>
    </source>
</reference>
<evidence type="ECO:0000256" key="3">
    <source>
        <dbReference type="ARBA" id="ARBA00022679"/>
    </source>
</evidence>
<keyword evidence="4 10" id="KW-0479">Metal-binding</keyword>
<gene>
    <name evidence="10" type="primary">thiE</name>
    <name evidence="14" type="ORF">IAC23_00495</name>
</gene>
<proteinExistence type="inferred from homology"/>
<comment type="catalytic activity">
    <reaction evidence="7 10 11">
        <text>4-methyl-5-(2-phosphooxyethyl)-thiazole + 4-amino-2-methyl-5-(diphosphooxymethyl)pyrimidine + H(+) = thiamine phosphate + diphosphate</text>
        <dbReference type="Rhea" id="RHEA:22328"/>
        <dbReference type="ChEBI" id="CHEBI:15378"/>
        <dbReference type="ChEBI" id="CHEBI:33019"/>
        <dbReference type="ChEBI" id="CHEBI:37575"/>
        <dbReference type="ChEBI" id="CHEBI:57841"/>
        <dbReference type="ChEBI" id="CHEBI:58296"/>
        <dbReference type="EC" id="2.5.1.3"/>
    </reaction>
</comment>
<feature type="binding site" evidence="10">
    <location>
        <position position="111"/>
    </location>
    <ligand>
        <name>4-amino-2-methyl-5-(diphosphooxymethyl)pyrimidine</name>
        <dbReference type="ChEBI" id="CHEBI:57841"/>
    </ligand>
</feature>
<protein>
    <recommendedName>
        <fullName evidence="10">Thiamine-phosphate synthase</fullName>
        <shortName evidence="10">TP synthase</shortName>
        <shortName evidence="10">TPS</shortName>
        <ecNumber evidence="10">2.5.1.3</ecNumber>
    </recommendedName>
    <alternativeName>
        <fullName evidence="10">Thiamine-phosphate pyrophosphorylase</fullName>
        <shortName evidence="10">TMP pyrophosphorylase</shortName>
        <shortName evidence="10">TMP-PPase</shortName>
    </alternativeName>
</protein>
<dbReference type="FunFam" id="3.20.20.70:FF:000096">
    <property type="entry name" value="Thiamine-phosphate synthase"/>
    <property type="match status" value="1"/>
</dbReference>
<dbReference type="AlphaFoldDB" id="A0A9D9H7P6"/>
<accession>A0A9D9H7P6</accession>
<comment type="function">
    <text evidence="1 10">Condenses 4-methyl-5-(beta-hydroxyethyl)thiazole monophosphate (THZ-P) and 2-methyl-4-amino-5-hydroxymethyl pyrimidine pyrophosphate (HMP-PP) to form thiamine monophosphate (TMP).</text>
</comment>
<keyword evidence="3 10" id="KW-0808">Transferase</keyword>
<dbReference type="GO" id="GO:0000287">
    <property type="term" value="F:magnesium ion binding"/>
    <property type="evidence" value="ECO:0007669"/>
    <property type="project" value="UniProtKB-UniRule"/>
</dbReference>
<feature type="binding site" evidence="10">
    <location>
        <position position="92"/>
    </location>
    <ligand>
        <name>Mg(2+)</name>
        <dbReference type="ChEBI" id="CHEBI:18420"/>
    </ligand>
</feature>
<dbReference type="InterPro" id="IPR022998">
    <property type="entry name" value="ThiamineP_synth_TenI"/>
</dbReference>
<dbReference type="EC" id="2.5.1.3" evidence="10"/>
<dbReference type="InterPro" id="IPR013785">
    <property type="entry name" value="Aldolase_TIM"/>
</dbReference>
<evidence type="ECO:0000256" key="9">
    <source>
        <dbReference type="ARBA" id="ARBA00047883"/>
    </source>
</evidence>
<comment type="pathway">
    <text evidence="2 10 12">Cofactor biosynthesis; thiamine diphosphate biosynthesis; thiamine phosphate from 4-amino-2-methyl-5-diphosphomethylpyrimidine and 4-methyl-5-(2-phosphoethyl)-thiazole: step 1/1.</text>
</comment>
<evidence type="ECO:0000256" key="12">
    <source>
        <dbReference type="RuleBase" id="RU004253"/>
    </source>
</evidence>
<organism evidence="14 15">
    <name type="scientific">Candidatus Cryptobacteroides merdavium</name>
    <dbReference type="NCBI Taxonomy" id="2840769"/>
    <lineage>
        <taxon>Bacteria</taxon>
        <taxon>Pseudomonadati</taxon>
        <taxon>Bacteroidota</taxon>
        <taxon>Bacteroidia</taxon>
        <taxon>Bacteroidales</taxon>
        <taxon>Candidatus Cryptobacteroides</taxon>
    </lineage>
</organism>
<sequence length="209" mass="22334">MEKQNIDWSLYLCTDRRLMSSSTIEENVECALKGGVTAVQLREKECSSREFLELALRVKGLTSRYGVPLIINDRVDIALAAGADGVHVGQDDLPCRTVRQIAGPDMLIGVSVSALDEAIRAEQDGADYLGVGAMFPTGTKTDAEVITLDLLKEIRKAVSIPIVIIGGINMNTAPQFKGLGIDGIAVVSAIVAQPDVEAAARGLLELWKA</sequence>
<feature type="binding site" evidence="10">
    <location>
        <position position="72"/>
    </location>
    <ligand>
        <name>4-amino-2-methyl-5-(diphosphooxymethyl)pyrimidine</name>
        <dbReference type="ChEBI" id="CHEBI:57841"/>
    </ligand>
</feature>
<dbReference type="GO" id="GO:0009229">
    <property type="term" value="P:thiamine diphosphate biosynthetic process"/>
    <property type="evidence" value="ECO:0007669"/>
    <property type="project" value="UniProtKB-UniRule"/>
</dbReference>
<comment type="similarity">
    <text evidence="10 11">Belongs to the thiamine-phosphate synthase family.</text>
</comment>
<comment type="caution">
    <text evidence="14">The sequence shown here is derived from an EMBL/GenBank/DDBJ whole genome shotgun (WGS) entry which is preliminary data.</text>
</comment>
<evidence type="ECO:0000256" key="7">
    <source>
        <dbReference type="ARBA" id="ARBA00047334"/>
    </source>
</evidence>
<feature type="domain" description="Thiamine phosphate synthase/TenI" evidence="13">
    <location>
        <begin position="10"/>
        <end position="190"/>
    </location>
</feature>
<comment type="catalytic activity">
    <reaction evidence="8 10 11">
        <text>2-(2-carboxy-4-methylthiazol-5-yl)ethyl phosphate + 4-amino-2-methyl-5-(diphosphooxymethyl)pyrimidine + 2 H(+) = thiamine phosphate + CO2 + diphosphate</text>
        <dbReference type="Rhea" id="RHEA:47848"/>
        <dbReference type="ChEBI" id="CHEBI:15378"/>
        <dbReference type="ChEBI" id="CHEBI:16526"/>
        <dbReference type="ChEBI" id="CHEBI:33019"/>
        <dbReference type="ChEBI" id="CHEBI:37575"/>
        <dbReference type="ChEBI" id="CHEBI:57841"/>
        <dbReference type="ChEBI" id="CHEBI:62890"/>
        <dbReference type="EC" id="2.5.1.3"/>
    </reaction>
</comment>
<dbReference type="SUPFAM" id="SSF51391">
    <property type="entry name" value="Thiamin phosphate synthase"/>
    <property type="match status" value="1"/>
</dbReference>
<comment type="catalytic activity">
    <reaction evidence="9 10 11">
        <text>2-[(2R,5Z)-2-carboxy-4-methylthiazol-5(2H)-ylidene]ethyl phosphate + 4-amino-2-methyl-5-(diphosphooxymethyl)pyrimidine + 2 H(+) = thiamine phosphate + CO2 + diphosphate</text>
        <dbReference type="Rhea" id="RHEA:47844"/>
        <dbReference type="ChEBI" id="CHEBI:15378"/>
        <dbReference type="ChEBI" id="CHEBI:16526"/>
        <dbReference type="ChEBI" id="CHEBI:33019"/>
        <dbReference type="ChEBI" id="CHEBI:37575"/>
        <dbReference type="ChEBI" id="CHEBI:57841"/>
        <dbReference type="ChEBI" id="CHEBI:62899"/>
        <dbReference type="EC" id="2.5.1.3"/>
    </reaction>
</comment>
<evidence type="ECO:0000256" key="4">
    <source>
        <dbReference type="ARBA" id="ARBA00022723"/>
    </source>
</evidence>
<feature type="binding site" evidence="10">
    <location>
        <begin position="187"/>
        <end position="188"/>
    </location>
    <ligand>
        <name>2-[(2R,5Z)-2-carboxy-4-methylthiazol-5(2H)-ylidene]ethyl phosphate</name>
        <dbReference type="ChEBI" id="CHEBI:62899"/>
    </ligand>
</feature>
<evidence type="ECO:0000256" key="1">
    <source>
        <dbReference type="ARBA" id="ARBA00003814"/>
    </source>
</evidence>
<dbReference type="NCBIfam" id="TIGR00693">
    <property type="entry name" value="thiE"/>
    <property type="match status" value="1"/>
</dbReference>
<evidence type="ECO:0000256" key="5">
    <source>
        <dbReference type="ARBA" id="ARBA00022842"/>
    </source>
</evidence>
<dbReference type="PANTHER" id="PTHR20857">
    <property type="entry name" value="THIAMINE-PHOSPHATE PYROPHOSPHORYLASE"/>
    <property type="match status" value="1"/>
</dbReference>
<comment type="cofactor">
    <cofactor evidence="10">
        <name>Mg(2+)</name>
        <dbReference type="ChEBI" id="CHEBI:18420"/>
    </cofactor>
    <text evidence="10">Binds 1 Mg(2+) ion per subunit.</text>
</comment>
<dbReference type="HAMAP" id="MF_00097">
    <property type="entry name" value="TMP_synthase"/>
    <property type="match status" value="1"/>
</dbReference>
<dbReference type="Gene3D" id="3.20.20.70">
    <property type="entry name" value="Aldolase class I"/>
    <property type="match status" value="1"/>
</dbReference>
<evidence type="ECO:0000256" key="10">
    <source>
        <dbReference type="HAMAP-Rule" id="MF_00097"/>
    </source>
</evidence>
<evidence type="ECO:0000256" key="2">
    <source>
        <dbReference type="ARBA" id="ARBA00005165"/>
    </source>
</evidence>
<feature type="binding site" evidence="10">
    <location>
        <position position="167"/>
    </location>
    <ligand>
        <name>2-[(2R,5Z)-2-carboxy-4-methylthiazol-5(2H)-ylidene]ethyl phosphate</name>
        <dbReference type="ChEBI" id="CHEBI:62899"/>
    </ligand>
</feature>
<dbReference type="CDD" id="cd00564">
    <property type="entry name" value="TMP_TenI"/>
    <property type="match status" value="1"/>
</dbReference>
<evidence type="ECO:0000259" key="13">
    <source>
        <dbReference type="Pfam" id="PF02581"/>
    </source>
</evidence>
<feature type="binding site" evidence="10">
    <location>
        <position position="73"/>
    </location>
    <ligand>
        <name>Mg(2+)</name>
        <dbReference type="ChEBI" id="CHEBI:18420"/>
    </ligand>
</feature>
<dbReference type="InterPro" id="IPR036206">
    <property type="entry name" value="ThiamineP_synth_sf"/>
</dbReference>
<dbReference type="EMBL" id="JADIMO010000009">
    <property type="protein sequence ID" value="MBO8444165.1"/>
    <property type="molecule type" value="Genomic_DNA"/>
</dbReference>
<dbReference type="GO" id="GO:0005737">
    <property type="term" value="C:cytoplasm"/>
    <property type="evidence" value="ECO:0007669"/>
    <property type="project" value="TreeGrafter"/>
</dbReference>
<evidence type="ECO:0000313" key="15">
    <source>
        <dbReference type="Proteomes" id="UP000823619"/>
    </source>
</evidence>
<dbReference type="InterPro" id="IPR034291">
    <property type="entry name" value="TMP_synthase"/>
</dbReference>
<evidence type="ECO:0000256" key="8">
    <source>
        <dbReference type="ARBA" id="ARBA00047851"/>
    </source>
</evidence>
<feature type="binding site" evidence="10">
    <location>
        <position position="140"/>
    </location>
    <ligand>
        <name>4-amino-2-methyl-5-(diphosphooxymethyl)pyrimidine</name>
        <dbReference type="ChEBI" id="CHEBI:57841"/>
    </ligand>
</feature>
<dbReference type="GO" id="GO:0009228">
    <property type="term" value="P:thiamine biosynthetic process"/>
    <property type="evidence" value="ECO:0007669"/>
    <property type="project" value="UniProtKB-KW"/>
</dbReference>
<dbReference type="GO" id="GO:0004789">
    <property type="term" value="F:thiamine-phosphate diphosphorylase activity"/>
    <property type="evidence" value="ECO:0007669"/>
    <property type="project" value="UniProtKB-UniRule"/>
</dbReference>
<keyword evidence="5 10" id="KW-0460">Magnesium</keyword>
<dbReference type="PANTHER" id="PTHR20857:SF15">
    <property type="entry name" value="THIAMINE-PHOSPHATE SYNTHASE"/>
    <property type="match status" value="1"/>
</dbReference>
<name>A0A9D9H7P6_9BACT</name>
<dbReference type="Pfam" id="PF02581">
    <property type="entry name" value="TMP-TENI"/>
    <property type="match status" value="1"/>
</dbReference>
<dbReference type="Proteomes" id="UP000823619">
    <property type="component" value="Unassembled WGS sequence"/>
</dbReference>
<keyword evidence="6 10" id="KW-0784">Thiamine biosynthesis</keyword>
<evidence type="ECO:0000256" key="11">
    <source>
        <dbReference type="RuleBase" id="RU003826"/>
    </source>
</evidence>